<gene>
    <name evidence="2" type="ORF">PBAH0796_LOCUS25606</name>
</gene>
<dbReference type="EMBL" id="HBEG01041870">
    <property type="protein sequence ID" value="CAD8381918.1"/>
    <property type="molecule type" value="Transcribed_RNA"/>
</dbReference>
<evidence type="ECO:0000313" key="2">
    <source>
        <dbReference type="EMBL" id="CAD8381918.1"/>
    </source>
</evidence>
<dbReference type="AlphaFoldDB" id="A0A7S0FW45"/>
<sequence length="433" mass="46755">MDLSRSRAQASERLKSMSGAQSRHQPPDSVPFPVFAHLGMASLRGTCYRYLLCLTILPVCAASGAHSQEQRLLDSIAFFQKSLQVQPLISEDAKAALVAKLEGDPEMRSALADLVNTQTEFRTMLVKHFQGLVASTLPIADSAASSDGQSGATLEATSVRGADGSAGALDAASTLLQLLDAAGSDDFLRNFTRMSGDVQEVSQWLEQTGRGKMDLFILAENGSSNETFLVDASRFLRGWRHLKANFMAELVRRIARHTRSTPKELDTSRLASTAMYLYSNISKLAPTLSSIPPPNVSTAGEEVSCASMNRIVKAGRLDDKALDNQLQSVEKSQKRMALIGQAFGGILPDDDPVKREITPRLLLTIEQMLNYTSGVVEGYGSFNRQLHEKFAPLVMARLGCSVDEPLQLRSSAGGLGPGLLTVALSLASLHAFL</sequence>
<feature type="region of interest" description="Disordered" evidence="1">
    <location>
        <begin position="1"/>
        <end position="27"/>
    </location>
</feature>
<accession>A0A7S0FW45</accession>
<protein>
    <submittedName>
        <fullName evidence="2">Uncharacterized protein</fullName>
    </submittedName>
</protein>
<proteinExistence type="predicted"/>
<reference evidence="2" key="1">
    <citation type="submission" date="2021-01" db="EMBL/GenBank/DDBJ databases">
        <authorList>
            <person name="Corre E."/>
            <person name="Pelletier E."/>
            <person name="Niang G."/>
            <person name="Scheremetjew M."/>
            <person name="Finn R."/>
            <person name="Kale V."/>
            <person name="Holt S."/>
            <person name="Cochrane G."/>
            <person name="Meng A."/>
            <person name="Brown T."/>
            <person name="Cohen L."/>
        </authorList>
    </citation>
    <scope>NUCLEOTIDE SEQUENCE</scope>
    <source>
        <strain evidence="2">Pbaha01</strain>
    </source>
</reference>
<organism evidence="2">
    <name type="scientific">Pyrodinium bahamense</name>
    <dbReference type="NCBI Taxonomy" id="73915"/>
    <lineage>
        <taxon>Eukaryota</taxon>
        <taxon>Sar</taxon>
        <taxon>Alveolata</taxon>
        <taxon>Dinophyceae</taxon>
        <taxon>Gonyaulacales</taxon>
        <taxon>Pyrocystaceae</taxon>
        <taxon>Pyrodinium</taxon>
    </lineage>
</organism>
<evidence type="ECO:0000256" key="1">
    <source>
        <dbReference type="SAM" id="MobiDB-lite"/>
    </source>
</evidence>
<name>A0A7S0FW45_9DINO</name>